<evidence type="ECO:0000313" key="2">
    <source>
        <dbReference type="Proteomes" id="UP001152658"/>
    </source>
</evidence>
<evidence type="ECO:0000313" key="1">
    <source>
        <dbReference type="EMBL" id="CAH8221494.1"/>
    </source>
</evidence>
<reference evidence="1" key="1">
    <citation type="submission" date="2022-06" db="EMBL/GenBank/DDBJ databases">
        <authorList>
            <person name="Goudenege D."/>
            <person name="Le Roux F."/>
        </authorList>
    </citation>
    <scope>NUCLEOTIDE SEQUENCE</scope>
    <source>
        <strain evidence="1">12-063</strain>
    </source>
</reference>
<dbReference type="Proteomes" id="UP001152658">
    <property type="component" value="Unassembled WGS sequence"/>
</dbReference>
<protein>
    <submittedName>
        <fullName evidence="1">Uncharacterized protein</fullName>
    </submittedName>
</protein>
<sequence length="67" mass="8036">MYDQTKKSSHVHNIRKFMSLKNDAVVRTLSVLEFDFCFHLEYNPDVKGYIYQPHGFYYYFNGLGFQS</sequence>
<name>A0ABM9FPM6_9VIBR</name>
<dbReference type="EMBL" id="CALYLK010000132">
    <property type="protein sequence ID" value="CAH8221494.1"/>
    <property type="molecule type" value="Genomic_DNA"/>
</dbReference>
<gene>
    <name evidence="1" type="ORF">VAE063_910091</name>
</gene>
<accession>A0ABM9FPM6</accession>
<comment type="caution">
    <text evidence="1">The sequence shown here is derived from an EMBL/GenBank/DDBJ whole genome shotgun (WGS) entry which is preliminary data.</text>
</comment>
<keyword evidence="2" id="KW-1185">Reference proteome</keyword>
<proteinExistence type="predicted"/>
<organism evidence="1 2">
    <name type="scientific">Vibrio aestuarianus</name>
    <dbReference type="NCBI Taxonomy" id="28171"/>
    <lineage>
        <taxon>Bacteria</taxon>
        <taxon>Pseudomonadati</taxon>
        <taxon>Pseudomonadota</taxon>
        <taxon>Gammaproteobacteria</taxon>
        <taxon>Vibrionales</taxon>
        <taxon>Vibrionaceae</taxon>
        <taxon>Vibrio</taxon>
    </lineage>
</organism>